<keyword evidence="3" id="KW-1185">Reference proteome</keyword>
<dbReference type="Proteomes" id="UP000323597">
    <property type="component" value="Chromosome A10"/>
</dbReference>
<feature type="region of interest" description="Disordered" evidence="1">
    <location>
        <begin position="46"/>
        <end position="67"/>
    </location>
</feature>
<gene>
    <name evidence="2" type="ORF">E1A91_A10G146400v1</name>
</gene>
<name>A0A5D2XPJ9_GOSMU</name>
<evidence type="ECO:0000313" key="3">
    <source>
        <dbReference type="Proteomes" id="UP000323597"/>
    </source>
</evidence>
<proteinExistence type="predicted"/>
<dbReference type="EMBL" id="CM017645">
    <property type="protein sequence ID" value="TYJ14861.1"/>
    <property type="molecule type" value="Genomic_DNA"/>
</dbReference>
<dbReference type="AlphaFoldDB" id="A0A5D2XPJ9"/>
<protein>
    <submittedName>
        <fullName evidence="2">Uncharacterized protein</fullName>
    </submittedName>
</protein>
<evidence type="ECO:0000256" key="1">
    <source>
        <dbReference type="SAM" id="MobiDB-lite"/>
    </source>
</evidence>
<organism evidence="2 3">
    <name type="scientific">Gossypium mustelinum</name>
    <name type="common">Cotton</name>
    <name type="synonym">Gossypium caicoense</name>
    <dbReference type="NCBI Taxonomy" id="34275"/>
    <lineage>
        <taxon>Eukaryota</taxon>
        <taxon>Viridiplantae</taxon>
        <taxon>Streptophyta</taxon>
        <taxon>Embryophyta</taxon>
        <taxon>Tracheophyta</taxon>
        <taxon>Spermatophyta</taxon>
        <taxon>Magnoliopsida</taxon>
        <taxon>eudicotyledons</taxon>
        <taxon>Gunneridae</taxon>
        <taxon>Pentapetalae</taxon>
        <taxon>rosids</taxon>
        <taxon>malvids</taxon>
        <taxon>Malvales</taxon>
        <taxon>Malvaceae</taxon>
        <taxon>Malvoideae</taxon>
        <taxon>Gossypium</taxon>
    </lineage>
</organism>
<reference evidence="2 3" key="1">
    <citation type="submission" date="2019-07" db="EMBL/GenBank/DDBJ databases">
        <title>WGS assembly of Gossypium mustelinum.</title>
        <authorList>
            <person name="Chen Z.J."/>
            <person name="Sreedasyam A."/>
            <person name="Ando A."/>
            <person name="Song Q."/>
            <person name="De L."/>
            <person name="Hulse-Kemp A."/>
            <person name="Ding M."/>
            <person name="Ye W."/>
            <person name="Kirkbride R."/>
            <person name="Jenkins J."/>
            <person name="Plott C."/>
            <person name="Lovell J."/>
            <person name="Lin Y.-M."/>
            <person name="Vaughn R."/>
            <person name="Liu B."/>
            <person name="Li W."/>
            <person name="Simpson S."/>
            <person name="Scheffler B."/>
            <person name="Saski C."/>
            <person name="Grover C."/>
            <person name="Hu G."/>
            <person name="Conover J."/>
            <person name="Carlson J."/>
            <person name="Shu S."/>
            <person name="Boston L."/>
            <person name="Williams M."/>
            <person name="Peterson D."/>
            <person name="Mcgee K."/>
            <person name="Jones D."/>
            <person name="Wendel J."/>
            <person name="Stelly D."/>
            <person name="Grimwood J."/>
            <person name="Schmutz J."/>
        </authorList>
    </citation>
    <scope>NUCLEOTIDE SEQUENCE [LARGE SCALE GENOMIC DNA]</scope>
    <source>
        <strain evidence="2">1408120.09</strain>
    </source>
</reference>
<sequence length="67" mass="7219">MGFGLNLGAPSHHHRTWWPITRRKDVMRGRRSARSQRGQVFVLVQGAGGSRPSSGVHAGDAHGDCGT</sequence>
<accession>A0A5D2XPJ9</accession>
<evidence type="ECO:0000313" key="2">
    <source>
        <dbReference type="EMBL" id="TYJ14861.1"/>
    </source>
</evidence>